<organism evidence="2 3">
    <name type="scientific">Sphaerochaeta pleomorpha (strain ATCC BAA-1885 / DSM 22778 / Grapes)</name>
    <dbReference type="NCBI Taxonomy" id="158190"/>
    <lineage>
        <taxon>Bacteria</taxon>
        <taxon>Pseudomonadati</taxon>
        <taxon>Spirochaetota</taxon>
        <taxon>Spirochaetia</taxon>
        <taxon>Spirochaetales</taxon>
        <taxon>Sphaerochaetaceae</taxon>
        <taxon>Sphaerochaeta</taxon>
    </lineage>
</organism>
<dbReference type="STRING" id="158190.SpiGrapes_1991"/>
<dbReference type="PANTHER" id="PTHR33387">
    <property type="entry name" value="RMLC-LIKE JELLY ROLL FOLD PROTEIN"/>
    <property type="match status" value="1"/>
</dbReference>
<dbReference type="InterPro" id="IPR009327">
    <property type="entry name" value="Cupin_DUF985"/>
</dbReference>
<dbReference type="Gene3D" id="2.60.120.10">
    <property type="entry name" value="Jelly Rolls"/>
    <property type="match status" value="1"/>
</dbReference>
<dbReference type="InterPro" id="IPR011051">
    <property type="entry name" value="RmlC_Cupin_sf"/>
</dbReference>
<protein>
    <recommendedName>
        <fullName evidence="1">DUF985 domain-containing protein</fullName>
    </recommendedName>
</protein>
<dbReference type="eggNOG" id="COG3542">
    <property type="taxonomic scope" value="Bacteria"/>
</dbReference>
<dbReference type="CDD" id="cd06121">
    <property type="entry name" value="cupin_YML079wp"/>
    <property type="match status" value="1"/>
</dbReference>
<dbReference type="OrthoDB" id="9798288at2"/>
<dbReference type="InterPro" id="IPR014710">
    <property type="entry name" value="RmlC-like_jellyroll"/>
</dbReference>
<feature type="domain" description="DUF985" evidence="1">
    <location>
        <begin position="6"/>
        <end position="129"/>
    </location>
</feature>
<sequence length="157" mass="17511">MIDDAQSLIEKLGLQRLEGEGGFYRKIITHRKGSEILGGTIYYLITPQSFSSLHWLPTEELWYFLQGSPLQQLILYPDGRHSLALLGPVDHQQSPVTIVPGGCFQGTKLLGNEGYALCATTMCPPYDPKSYIQGTKDLLADYPACKVLKDFLSEDMQ</sequence>
<accession>G8QQD3</accession>
<dbReference type="HOGENOM" id="CLU_088365_0_2_12"/>
<evidence type="ECO:0000313" key="2">
    <source>
        <dbReference type="EMBL" id="AEV29778.1"/>
    </source>
</evidence>
<keyword evidence="3" id="KW-1185">Reference proteome</keyword>
<dbReference type="InterPro" id="IPR039935">
    <property type="entry name" value="YML079W-like"/>
</dbReference>
<dbReference type="KEGG" id="sgp:SpiGrapes_1991"/>
<dbReference type="RefSeq" id="WP_014270621.1">
    <property type="nucleotide sequence ID" value="NC_016633.1"/>
</dbReference>
<name>G8QQD3_SPHPG</name>
<evidence type="ECO:0000259" key="1">
    <source>
        <dbReference type="Pfam" id="PF06172"/>
    </source>
</evidence>
<evidence type="ECO:0000313" key="3">
    <source>
        <dbReference type="Proteomes" id="UP000005632"/>
    </source>
</evidence>
<proteinExistence type="predicted"/>
<dbReference type="SUPFAM" id="SSF51182">
    <property type="entry name" value="RmlC-like cupins"/>
    <property type="match status" value="1"/>
</dbReference>
<gene>
    <name evidence="2" type="ordered locus">SpiGrapes_1991</name>
</gene>
<reference evidence="2 3" key="1">
    <citation type="submission" date="2011-11" db="EMBL/GenBank/DDBJ databases">
        <title>Complete sequence of Spirochaeta sp. grapes.</title>
        <authorList>
            <consortium name="US DOE Joint Genome Institute"/>
            <person name="Lucas S."/>
            <person name="Han J."/>
            <person name="Lapidus A."/>
            <person name="Cheng J.-F."/>
            <person name="Goodwin L."/>
            <person name="Pitluck S."/>
            <person name="Peters L."/>
            <person name="Ovchinnikova G."/>
            <person name="Munk A.C."/>
            <person name="Detter J.C."/>
            <person name="Han C."/>
            <person name="Tapia R."/>
            <person name="Land M."/>
            <person name="Hauser L."/>
            <person name="Kyrpides N."/>
            <person name="Ivanova N."/>
            <person name="Pagani I."/>
            <person name="Ritalahtilisa K."/>
            <person name="Loeffler F."/>
            <person name="Woyke T."/>
        </authorList>
    </citation>
    <scope>NUCLEOTIDE SEQUENCE [LARGE SCALE GENOMIC DNA]</scope>
    <source>
        <strain evidence="3">ATCC BAA-1885 / DSM 22778 / Grapes</strain>
    </source>
</reference>
<dbReference type="EMBL" id="CP003155">
    <property type="protein sequence ID" value="AEV29778.1"/>
    <property type="molecule type" value="Genomic_DNA"/>
</dbReference>
<dbReference type="Pfam" id="PF06172">
    <property type="entry name" value="Cupin_5"/>
    <property type="match status" value="1"/>
</dbReference>
<dbReference type="Proteomes" id="UP000005632">
    <property type="component" value="Chromosome"/>
</dbReference>
<dbReference type="PANTHER" id="PTHR33387:SF3">
    <property type="entry name" value="DUF985 DOMAIN-CONTAINING PROTEIN"/>
    <property type="match status" value="1"/>
</dbReference>
<dbReference type="AlphaFoldDB" id="G8QQD3"/>